<name>A0A4Z2GCM0_9TELE</name>
<organism evidence="1 2">
    <name type="scientific">Liparis tanakae</name>
    <name type="common">Tanaka's snailfish</name>
    <dbReference type="NCBI Taxonomy" id="230148"/>
    <lineage>
        <taxon>Eukaryota</taxon>
        <taxon>Metazoa</taxon>
        <taxon>Chordata</taxon>
        <taxon>Craniata</taxon>
        <taxon>Vertebrata</taxon>
        <taxon>Euteleostomi</taxon>
        <taxon>Actinopterygii</taxon>
        <taxon>Neopterygii</taxon>
        <taxon>Teleostei</taxon>
        <taxon>Neoteleostei</taxon>
        <taxon>Acanthomorphata</taxon>
        <taxon>Eupercaria</taxon>
        <taxon>Perciformes</taxon>
        <taxon>Cottioidei</taxon>
        <taxon>Cottales</taxon>
        <taxon>Liparidae</taxon>
        <taxon>Liparis</taxon>
    </lineage>
</organism>
<comment type="caution">
    <text evidence="1">The sequence shown here is derived from an EMBL/GenBank/DDBJ whole genome shotgun (WGS) entry which is preliminary data.</text>
</comment>
<evidence type="ECO:0000313" key="1">
    <source>
        <dbReference type="EMBL" id="TNN51298.1"/>
    </source>
</evidence>
<accession>A0A4Z2GCM0</accession>
<dbReference type="AlphaFoldDB" id="A0A4Z2GCM0"/>
<evidence type="ECO:0000313" key="2">
    <source>
        <dbReference type="Proteomes" id="UP000314294"/>
    </source>
</evidence>
<dbReference type="EMBL" id="SRLO01000587">
    <property type="protein sequence ID" value="TNN51298.1"/>
    <property type="molecule type" value="Genomic_DNA"/>
</dbReference>
<sequence>MELRLEVEAKTFLSFLLPNYVRRKEGKRRSSGVPPQPASCRVDLDSWSKLAAACCESPALICSGQQEGVKERKREETLRR</sequence>
<protein>
    <submittedName>
        <fullName evidence="1">Uncharacterized protein</fullName>
    </submittedName>
</protein>
<reference evidence="1 2" key="1">
    <citation type="submission" date="2019-03" db="EMBL/GenBank/DDBJ databases">
        <title>First draft genome of Liparis tanakae, snailfish: a comprehensive survey of snailfish specific genes.</title>
        <authorList>
            <person name="Kim W."/>
            <person name="Song I."/>
            <person name="Jeong J.-H."/>
            <person name="Kim D."/>
            <person name="Kim S."/>
            <person name="Ryu S."/>
            <person name="Song J.Y."/>
            <person name="Lee S.K."/>
        </authorList>
    </citation>
    <scope>NUCLEOTIDE SEQUENCE [LARGE SCALE GENOMIC DNA]</scope>
    <source>
        <tissue evidence="1">Muscle</tissue>
    </source>
</reference>
<proteinExistence type="predicted"/>
<gene>
    <name evidence="1" type="ORF">EYF80_038516</name>
</gene>
<keyword evidence="2" id="KW-1185">Reference proteome</keyword>
<dbReference type="Proteomes" id="UP000314294">
    <property type="component" value="Unassembled WGS sequence"/>
</dbReference>